<dbReference type="EMBL" id="CABPSX010000003">
    <property type="protein sequence ID" value="VVG71189.1"/>
    <property type="molecule type" value="Genomic_DNA"/>
</dbReference>
<keyword evidence="3" id="KW-0238">DNA-binding</keyword>
<evidence type="ECO:0000256" key="3">
    <source>
        <dbReference type="ARBA" id="ARBA00023125"/>
    </source>
</evidence>
<dbReference type="InterPro" id="IPR036388">
    <property type="entry name" value="WH-like_DNA-bd_sf"/>
</dbReference>
<feature type="domain" description="HTH lysR-type" evidence="5">
    <location>
        <begin position="2"/>
        <end position="59"/>
    </location>
</feature>
<dbReference type="OrthoDB" id="5292387at2"/>
<comment type="similarity">
    <text evidence="1">Belongs to the LysR transcriptional regulatory family.</text>
</comment>
<gene>
    <name evidence="6" type="ORF">EJE83_08365</name>
    <name evidence="7" type="ORF">PAP18089_02162</name>
</gene>
<dbReference type="PROSITE" id="PS50931">
    <property type="entry name" value="HTH_LYSR"/>
    <property type="match status" value="1"/>
</dbReference>
<dbReference type="EMBL" id="RWHX01000010">
    <property type="protein sequence ID" value="RSK83096.1"/>
    <property type="molecule type" value="Genomic_DNA"/>
</dbReference>
<evidence type="ECO:0000256" key="2">
    <source>
        <dbReference type="ARBA" id="ARBA00023015"/>
    </source>
</evidence>
<dbReference type="Proteomes" id="UP000364291">
    <property type="component" value="Unassembled WGS sequence"/>
</dbReference>
<dbReference type="AlphaFoldDB" id="A0A0B5F1X2"/>
<organism evidence="7 9">
    <name type="scientific">Pandoraea apista</name>
    <dbReference type="NCBI Taxonomy" id="93218"/>
    <lineage>
        <taxon>Bacteria</taxon>
        <taxon>Pseudomonadati</taxon>
        <taxon>Pseudomonadota</taxon>
        <taxon>Betaproteobacteria</taxon>
        <taxon>Burkholderiales</taxon>
        <taxon>Burkholderiaceae</taxon>
        <taxon>Pandoraea</taxon>
    </lineage>
</organism>
<reference evidence="7 9" key="2">
    <citation type="submission" date="2019-08" db="EMBL/GenBank/DDBJ databases">
        <authorList>
            <person name="Peeters C."/>
        </authorList>
    </citation>
    <scope>NUCLEOTIDE SEQUENCE [LARGE SCALE GENOMIC DNA]</scope>
    <source>
        <strain evidence="7 9">LMG 18089</strain>
    </source>
</reference>
<dbReference type="STRING" id="93218.XM39_02770"/>
<dbReference type="InterPro" id="IPR036390">
    <property type="entry name" value="WH_DNA-bd_sf"/>
</dbReference>
<dbReference type="RefSeq" id="WP_042112539.1">
    <property type="nucleotide sequence ID" value="NZ_CABPSX010000003.1"/>
</dbReference>
<evidence type="ECO:0000256" key="1">
    <source>
        <dbReference type="ARBA" id="ARBA00009437"/>
    </source>
</evidence>
<dbReference type="Proteomes" id="UP000270216">
    <property type="component" value="Unassembled WGS sequence"/>
</dbReference>
<dbReference type="SUPFAM" id="SSF53850">
    <property type="entry name" value="Periplasmic binding protein-like II"/>
    <property type="match status" value="1"/>
</dbReference>
<dbReference type="InterPro" id="IPR000847">
    <property type="entry name" value="LysR_HTH_N"/>
</dbReference>
<dbReference type="GO" id="GO:0003700">
    <property type="term" value="F:DNA-binding transcription factor activity"/>
    <property type="evidence" value="ECO:0007669"/>
    <property type="project" value="InterPro"/>
</dbReference>
<dbReference type="GO" id="GO:0003677">
    <property type="term" value="F:DNA binding"/>
    <property type="evidence" value="ECO:0007669"/>
    <property type="project" value="UniProtKB-KW"/>
</dbReference>
<evidence type="ECO:0000313" key="9">
    <source>
        <dbReference type="Proteomes" id="UP000364291"/>
    </source>
</evidence>
<keyword evidence="4" id="KW-0804">Transcription</keyword>
<sequence>MIELRHFQYFVVLAETLHFGRAAQQLHISQPPLSRQIALMEAELGVLLFERTRRSVRLTRAGARFYQDAVEILNSVERARRNVVAASRGEDGAITVGFMMSSAYNILPALTRTYAAAYARVDMKLAETLPNLLAEAVRAGQTDVGIMYRPEDLTGLDTATVFREEMVAVLPRTHALAKARVLDASQLAEESFVSIPREIAPLVYDLVVDHCRRAGFSPHIRLETNLQQTIINLVGEGLGVAMVPMSMSSASASGNAVFKPLRNAPVAEVALLWSRDNHNPCVATFVENARTVWREMQRAPGARLVPDRPDTSVR</sequence>
<dbReference type="SUPFAM" id="SSF46785">
    <property type="entry name" value="Winged helix' DNA-binding domain"/>
    <property type="match status" value="1"/>
</dbReference>
<dbReference type="GeneID" id="47013468"/>
<dbReference type="PRINTS" id="PR00039">
    <property type="entry name" value="HTHLYSR"/>
</dbReference>
<dbReference type="GO" id="GO:0032993">
    <property type="term" value="C:protein-DNA complex"/>
    <property type="evidence" value="ECO:0007669"/>
    <property type="project" value="TreeGrafter"/>
</dbReference>
<dbReference type="PANTHER" id="PTHR30346">
    <property type="entry name" value="TRANSCRIPTIONAL DUAL REGULATOR HCAR-RELATED"/>
    <property type="match status" value="1"/>
</dbReference>
<evidence type="ECO:0000313" key="8">
    <source>
        <dbReference type="Proteomes" id="UP000270216"/>
    </source>
</evidence>
<dbReference type="Gene3D" id="1.10.10.10">
    <property type="entry name" value="Winged helix-like DNA-binding domain superfamily/Winged helix DNA-binding domain"/>
    <property type="match status" value="1"/>
</dbReference>
<evidence type="ECO:0000313" key="7">
    <source>
        <dbReference type="EMBL" id="VVG71189.1"/>
    </source>
</evidence>
<reference evidence="6 8" key="1">
    <citation type="submission" date="2018-12" db="EMBL/GenBank/DDBJ databases">
        <title>Whole genome sequence of a Pandoraea apista isolate from a patient with cystic fibrosis.</title>
        <authorList>
            <person name="Kenna D.T."/>
            <person name="Turton J.F."/>
        </authorList>
    </citation>
    <scope>NUCLEOTIDE SEQUENCE [LARGE SCALE GENOMIC DNA]</scope>
    <source>
        <strain evidence="6 8">Pa13324</strain>
    </source>
</reference>
<evidence type="ECO:0000259" key="5">
    <source>
        <dbReference type="PROSITE" id="PS50931"/>
    </source>
</evidence>
<evidence type="ECO:0000256" key="4">
    <source>
        <dbReference type="ARBA" id="ARBA00023163"/>
    </source>
</evidence>
<name>A0A0B5F1X2_9BURK</name>
<dbReference type="InterPro" id="IPR005119">
    <property type="entry name" value="LysR_subst-bd"/>
</dbReference>
<evidence type="ECO:0000313" key="6">
    <source>
        <dbReference type="EMBL" id="RSK83096.1"/>
    </source>
</evidence>
<dbReference type="FunFam" id="1.10.10.10:FF:000001">
    <property type="entry name" value="LysR family transcriptional regulator"/>
    <property type="match status" value="1"/>
</dbReference>
<dbReference type="Pfam" id="PF00126">
    <property type="entry name" value="HTH_1"/>
    <property type="match status" value="1"/>
</dbReference>
<dbReference type="KEGG" id="papi:SG18_02770"/>
<dbReference type="Gene3D" id="3.40.190.10">
    <property type="entry name" value="Periplasmic binding protein-like II"/>
    <property type="match status" value="2"/>
</dbReference>
<dbReference type="CDD" id="cd08414">
    <property type="entry name" value="PBP2_LTTR_aromatics_like"/>
    <property type="match status" value="1"/>
</dbReference>
<keyword evidence="2" id="KW-0805">Transcription regulation</keyword>
<dbReference type="PANTHER" id="PTHR30346:SF0">
    <property type="entry name" value="HCA OPERON TRANSCRIPTIONAL ACTIVATOR HCAR"/>
    <property type="match status" value="1"/>
</dbReference>
<keyword evidence="8" id="KW-1185">Reference proteome</keyword>
<protein>
    <submittedName>
        <fullName evidence="7">LysR family transcriptional regulator</fullName>
    </submittedName>
</protein>
<proteinExistence type="inferred from homology"/>
<dbReference type="Pfam" id="PF03466">
    <property type="entry name" value="LysR_substrate"/>
    <property type="match status" value="1"/>
</dbReference>
<accession>A0A0B5F1X2</accession>